<comment type="caution">
    <text evidence="8">The sequence shown here is derived from an EMBL/GenBank/DDBJ whole genome shotgun (WGS) entry which is preliminary data.</text>
</comment>
<evidence type="ECO:0000256" key="4">
    <source>
        <dbReference type="ARBA" id="ARBA00023242"/>
    </source>
</evidence>
<dbReference type="InterPro" id="IPR001356">
    <property type="entry name" value="HD"/>
</dbReference>
<feature type="compositionally biased region" description="Basic residues" evidence="6">
    <location>
        <begin position="315"/>
        <end position="329"/>
    </location>
</feature>
<dbReference type="PROSITE" id="PS50071">
    <property type="entry name" value="HOMEOBOX_2"/>
    <property type="match status" value="1"/>
</dbReference>
<dbReference type="EMBL" id="JAHRHJ020000001">
    <property type="protein sequence ID" value="KAH9328869.1"/>
    <property type="molecule type" value="Genomic_DNA"/>
</dbReference>
<organism evidence="8 9">
    <name type="scientific">Taxus chinensis</name>
    <name type="common">Chinese yew</name>
    <name type="synonym">Taxus wallichiana var. chinensis</name>
    <dbReference type="NCBI Taxonomy" id="29808"/>
    <lineage>
        <taxon>Eukaryota</taxon>
        <taxon>Viridiplantae</taxon>
        <taxon>Streptophyta</taxon>
        <taxon>Embryophyta</taxon>
        <taxon>Tracheophyta</taxon>
        <taxon>Spermatophyta</taxon>
        <taxon>Pinopsida</taxon>
        <taxon>Pinidae</taxon>
        <taxon>Conifers II</taxon>
        <taxon>Cupressales</taxon>
        <taxon>Taxaceae</taxon>
        <taxon>Taxus</taxon>
    </lineage>
</organism>
<protein>
    <recommendedName>
        <fullName evidence="7">Homeobox domain-containing protein</fullName>
    </recommendedName>
</protein>
<keyword evidence="9" id="KW-1185">Reference proteome</keyword>
<dbReference type="PANTHER" id="PTHR11850">
    <property type="entry name" value="HOMEOBOX PROTEIN TRANSCRIPTION FACTORS"/>
    <property type="match status" value="1"/>
</dbReference>
<dbReference type="Proteomes" id="UP000824469">
    <property type="component" value="Unassembled WGS sequence"/>
</dbReference>
<keyword evidence="3 5" id="KW-0371">Homeobox</keyword>
<evidence type="ECO:0000313" key="9">
    <source>
        <dbReference type="Proteomes" id="UP000824469"/>
    </source>
</evidence>
<feature type="domain" description="Homeobox" evidence="7">
    <location>
        <begin position="324"/>
        <end position="387"/>
    </location>
</feature>
<dbReference type="SMART" id="SM00389">
    <property type="entry name" value="HOX"/>
    <property type="match status" value="1"/>
</dbReference>
<keyword evidence="4 5" id="KW-0539">Nucleus</keyword>
<dbReference type="InterPro" id="IPR050224">
    <property type="entry name" value="TALE_homeobox"/>
</dbReference>
<name>A0AA38GSJ4_TAXCH</name>
<comment type="subcellular location">
    <subcellularLocation>
        <location evidence="1 5">Nucleus</location>
    </subcellularLocation>
</comment>
<evidence type="ECO:0000256" key="5">
    <source>
        <dbReference type="PROSITE-ProRule" id="PRU00108"/>
    </source>
</evidence>
<dbReference type="GO" id="GO:0003677">
    <property type="term" value="F:DNA binding"/>
    <property type="evidence" value="ECO:0007669"/>
    <property type="project" value="UniProtKB-UniRule"/>
</dbReference>
<dbReference type="InterPro" id="IPR008422">
    <property type="entry name" value="KN_HD"/>
</dbReference>
<dbReference type="GO" id="GO:0005634">
    <property type="term" value="C:nucleus"/>
    <property type="evidence" value="ECO:0007669"/>
    <property type="project" value="UniProtKB-SubCell"/>
</dbReference>
<evidence type="ECO:0000256" key="2">
    <source>
        <dbReference type="ARBA" id="ARBA00023125"/>
    </source>
</evidence>
<proteinExistence type="predicted"/>
<evidence type="ECO:0000256" key="3">
    <source>
        <dbReference type="ARBA" id="ARBA00023155"/>
    </source>
</evidence>
<dbReference type="SUPFAM" id="SSF46689">
    <property type="entry name" value="Homeodomain-like"/>
    <property type="match status" value="1"/>
</dbReference>
<dbReference type="Gene3D" id="1.10.10.60">
    <property type="entry name" value="Homeodomain-like"/>
    <property type="match status" value="1"/>
</dbReference>
<feature type="region of interest" description="Disordered" evidence="6">
    <location>
        <begin position="308"/>
        <end position="329"/>
    </location>
</feature>
<accession>A0AA38GSJ4</accession>
<dbReference type="AlphaFoldDB" id="A0AA38GSJ4"/>
<evidence type="ECO:0000256" key="6">
    <source>
        <dbReference type="SAM" id="MobiDB-lite"/>
    </source>
</evidence>
<dbReference type="Pfam" id="PF05920">
    <property type="entry name" value="Homeobox_KN"/>
    <property type="match status" value="1"/>
</dbReference>
<evidence type="ECO:0000259" key="7">
    <source>
        <dbReference type="PROSITE" id="PS50071"/>
    </source>
</evidence>
<gene>
    <name evidence="8" type="ORF">KI387_000977</name>
</gene>
<dbReference type="InterPro" id="IPR009057">
    <property type="entry name" value="Homeodomain-like_sf"/>
</dbReference>
<reference evidence="8 9" key="1">
    <citation type="journal article" date="2021" name="Nat. Plants">
        <title>The Taxus genome provides insights into paclitaxel biosynthesis.</title>
        <authorList>
            <person name="Xiong X."/>
            <person name="Gou J."/>
            <person name="Liao Q."/>
            <person name="Li Y."/>
            <person name="Zhou Q."/>
            <person name="Bi G."/>
            <person name="Li C."/>
            <person name="Du R."/>
            <person name="Wang X."/>
            <person name="Sun T."/>
            <person name="Guo L."/>
            <person name="Liang H."/>
            <person name="Lu P."/>
            <person name="Wu Y."/>
            <person name="Zhang Z."/>
            <person name="Ro D.K."/>
            <person name="Shang Y."/>
            <person name="Huang S."/>
            <person name="Yan J."/>
        </authorList>
    </citation>
    <scope>NUCLEOTIDE SEQUENCE [LARGE SCALE GENOMIC DNA]</scope>
    <source>
        <strain evidence="8">Ta-2019</strain>
    </source>
</reference>
<sequence>MSTIAFTRRNCAQAASKEVEISMFPASRKISYTASEKVRTPGAQCRRLNARSSSAAVSLRCRKNNSISFKQNFDPIFGELQELPECREVQRLLAPGSLNVDYLKLRPDFSIHKFWSELSDLVFDPDLSCELPANPYMDADFDFLPIIHNSAVNSENAKDFGEEMKVLEQEKVVSSLKWTDFLNPCSFFDPDDRINETIPRPVGCREPESEIVKLESNNESSMVQLSSTKVLDDHAQILTSSMKIKKASTSARSQKKRRLNPGVSGGSFGESFTFQKISADMELQEAFPYQYLRCNEVLPVSDSEGESVQIVRGKPSSRRSKKRSGVNVNRHKLPEHSLKVMKAWLERHMSNPYTTNEEKLELVKLTGLTLHQVENWLSNTRYKLKIQKVRSAKEDDPEFTTSNPVRKTLVARNKKKHFISC</sequence>
<dbReference type="CDD" id="cd00086">
    <property type="entry name" value="homeodomain"/>
    <property type="match status" value="1"/>
</dbReference>
<dbReference type="GO" id="GO:0006355">
    <property type="term" value="P:regulation of DNA-templated transcription"/>
    <property type="evidence" value="ECO:0007669"/>
    <property type="project" value="InterPro"/>
</dbReference>
<evidence type="ECO:0000313" key="8">
    <source>
        <dbReference type="EMBL" id="KAH9328869.1"/>
    </source>
</evidence>
<feature type="DNA-binding region" description="Homeobox" evidence="5">
    <location>
        <begin position="326"/>
        <end position="388"/>
    </location>
</feature>
<keyword evidence="2 5" id="KW-0238">DNA-binding</keyword>
<evidence type="ECO:0000256" key="1">
    <source>
        <dbReference type="ARBA" id="ARBA00004123"/>
    </source>
</evidence>